<dbReference type="Proteomes" id="UP000257109">
    <property type="component" value="Unassembled WGS sequence"/>
</dbReference>
<evidence type="ECO:0000313" key="3">
    <source>
        <dbReference type="Proteomes" id="UP000257109"/>
    </source>
</evidence>
<keyword evidence="3" id="KW-1185">Reference proteome</keyword>
<proteinExistence type="predicted"/>
<gene>
    <name evidence="2" type="ORF">CR513_13756</name>
</gene>
<comment type="caution">
    <text evidence="2">The sequence shown here is derived from an EMBL/GenBank/DDBJ whole genome shotgun (WGS) entry which is preliminary data.</text>
</comment>
<feature type="non-terminal residue" evidence="2">
    <location>
        <position position="1"/>
    </location>
</feature>
<dbReference type="OrthoDB" id="999762at2759"/>
<evidence type="ECO:0000256" key="1">
    <source>
        <dbReference type="SAM" id="MobiDB-lite"/>
    </source>
</evidence>
<dbReference type="EMBL" id="QJKJ01002469">
    <property type="protein sequence ID" value="RDY02737.1"/>
    <property type="molecule type" value="Genomic_DNA"/>
</dbReference>
<reference evidence="2" key="1">
    <citation type="submission" date="2018-05" db="EMBL/GenBank/DDBJ databases">
        <title>Draft genome of Mucuna pruriens seed.</title>
        <authorList>
            <person name="Nnadi N.E."/>
            <person name="Vos R."/>
            <person name="Hasami M.H."/>
            <person name="Devisetty U.K."/>
            <person name="Aguiy J.C."/>
        </authorList>
    </citation>
    <scope>NUCLEOTIDE SEQUENCE [LARGE SCALE GENOMIC DNA]</scope>
    <source>
        <strain evidence="2">JCA_2017</strain>
    </source>
</reference>
<name>A0A371HIV6_MUCPR</name>
<protein>
    <submittedName>
        <fullName evidence="2">Uncharacterized protein</fullName>
    </submittedName>
</protein>
<evidence type="ECO:0000313" key="2">
    <source>
        <dbReference type="EMBL" id="RDY02737.1"/>
    </source>
</evidence>
<accession>A0A371HIV6</accession>
<feature type="compositionally biased region" description="Polar residues" evidence="1">
    <location>
        <begin position="143"/>
        <end position="153"/>
    </location>
</feature>
<organism evidence="2 3">
    <name type="scientific">Mucuna pruriens</name>
    <name type="common">Velvet bean</name>
    <name type="synonym">Dolichos pruriens</name>
    <dbReference type="NCBI Taxonomy" id="157652"/>
    <lineage>
        <taxon>Eukaryota</taxon>
        <taxon>Viridiplantae</taxon>
        <taxon>Streptophyta</taxon>
        <taxon>Embryophyta</taxon>
        <taxon>Tracheophyta</taxon>
        <taxon>Spermatophyta</taxon>
        <taxon>Magnoliopsida</taxon>
        <taxon>eudicotyledons</taxon>
        <taxon>Gunneridae</taxon>
        <taxon>Pentapetalae</taxon>
        <taxon>rosids</taxon>
        <taxon>fabids</taxon>
        <taxon>Fabales</taxon>
        <taxon>Fabaceae</taxon>
        <taxon>Papilionoideae</taxon>
        <taxon>50 kb inversion clade</taxon>
        <taxon>NPAAA clade</taxon>
        <taxon>indigoferoid/millettioid clade</taxon>
        <taxon>Phaseoleae</taxon>
        <taxon>Mucuna</taxon>
    </lineage>
</organism>
<dbReference type="AlphaFoldDB" id="A0A371HIV6"/>
<feature type="region of interest" description="Disordered" evidence="1">
    <location>
        <begin position="119"/>
        <end position="153"/>
    </location>
</feature>
<sequence length="153" mass="17341">MDRNMINVASGGALMDKTPTTARHLISNIASNTQQFGIRERVGTSKVVSEVSTFDSQRLENQLTELTSLVRQLVVGQHQQAMQRESKMESTECIGALGGRHQYGRQSYPNRQFDNQQFRRQPYRPNPNQVQHTTPRFGPTETMPGSCQANYQQ</sequence>